<dbReference type="RefSeq" id="WP_148579922.1">
    <property type="nucleotide sequence ID" value="NZ_SDKK01000014.1"/>
</dbReference>
<dbReference type="AlphaFoldDB" id="A0A6C2CNV3"/>
<dbReference type="NCBIfam" id="TIGR04174">
    <property type="entry name" value="IPTL_CTERM"/>
    <property type="match status" value="1"/>
</dbReference>
<keyword evidence="4" id="KW-1185">Reference proteome</keyword>
<accession>A0A6C2CNV3</accession>
<dbReference type="OrthoDB" id="8811122at2"/>
<feature type="domain" description="IPTL-CTERM protein sorting" evidence="2">
    <location>
        <begin position="201"/>
        <end position="227"/>
    </location>
</feature>
<reference evidence="3 4" key="1">
    <citation type="submission" date="2019-01" db="EMBL/GenBank/DDBJ databases">
        <title>Zoogloea oleivorans genome sequencing and assembly.</title>
        <authorList>
            <person name="Tancsics A."/>
            <person name="Farkas M."/>
            <person name="Kriszt B."/>
            <person name="Maroti G."/>
            <person name="Horvath B."/>
        </authorList>
    </citation>
    <scope>NUCLEOTIDE SEQUENCE [LARGE SCALE GENOMIC DNA]</scope>
    <source>
        <strain evidence="3 4">Buc</strain>
    </source>
</reference>
<evidence type="ECO:0000313" key="3">
    <source>
        <dbReference type="EMBL" id="TYC55062.1"/>
    </source>
</evidence>
<organism evidence="3 4">
    <name type="scientific">Zoogloea oleivorans</name>
    <dbReference type="NCBI Taxonomy" id="1552750"/>
    <lineage>
        <taxon>Bacteria</taxon>
        <taxon>Pseudomonadati</taxon>
        <taxon>Pseudomonadota</taxon>
        <taxon>Betaproteobacteria</taxon>
        <taxon>Rhodocyclales</taxon>
        <taxon>Zoogloeaceae</taxon>
        <taxon>Zoogloea</taxon>
    </lineage>
</organism>
<evidence type="ECO:0000313" key="4">
    <source>
        <dbReference type="Proteomes" id="UP000389128"/>
    </source>
</evidence>
<feature type="chain" id="PRO_5025410471" evidence="1">
    <location>
        <begin position="24"/>
        <end position="230"/>
    </location>
</feature>
<sequence>MTCKSTIKLALPLLLAFGLPAHAQISVPSGGTYDVPTGATMDLACTNLDIQGAMTIGAGQLNQIASVGIGASGSINAGSGTLSLSGDWSNAGSFVPGSSTVILTDSCGGGPTAFNGTTVFNNLTLSSSTGHTFVIPTGSNIVVNGTLTLQGVNGQPIQLVSAGGSSVISLGPGANVVSNFANVAGNVQIGNSAIGNGAPSSIPTLSEWARLLLALLIAGTTVHSLRRFRA</sequence>
<dbReference type="EMBL" id="SDKK01000014">
    <property type="protein sequence ID" value="TYC55062.1"/>
    <property type="molecule type" value="Genomic_DNA"/>
</dbReference>
<gene>
    <name evidence="3" type="ORF">ETQ85_15170</name>
</gene>
<feature type="signal peptide" evidence="1">
    <location>
        <begin position="1"/>
        <end position="23"/>
    </location>
</feature>
<dbReference type="InterPro" id="IPR026442">
    <property type="entry name" value="IPTL_CTERM"/>
</dbReference>
<evidence type="ECO:0000256" key="1">
    <source>
        <dbReference type="SAM" id="SignalP"/>
    </source>
</evidence>
<keyword evidence="1" id="KW-0732">Signal</keyword>
<name>A0A6C2CNV3_9RHOO</name>
<evidence type="ECO:0000259" key="2">
    <source>
        <dbReference type="Pfam" id="PF18203"/>
    </source>
</evidence>
<dbReference type="Pfam" id="PF18203">
    <property type="entry name" value="IPTL-CTERM"/>
    <property type="match status" value="1"/>
</dbReference>
<proteinExistence type="predicted"/>
<comment type="caution">
    <text evidence="3">The sequence shown here is derived from an EMBL/GenBank/DDBJ whole genome shotgun (WGS) entry which is preliminary data.</text>
</comment>
<protein>
    <submittedName>
        <fullName evidence="3">IPTL-CTERM sorting domain-containing protein</fullName>
    </submittedName>
</protein>
<dbReference type="Proteomes" id="UP000389128">
    <property type="component" value="Unassembled WGS sequence"/>
</dbReference>